<accession>A0A9W6YU57</accession>
<evidence type="ECO:0000313" key="2">
    <source>
        <dbReference type="Proteomes" id="UP001165063"/>
    </source>
</evidence>
<sequence length="593" mass="68974">MSSHNKIQTDINSMLRNYTHITSDLPVELKQEIVALSLGFLGNYNIFQKIDEDSENRWNYYLNAINFTSGKPNICINITKYDFCVLLILKPRVKVLYLHAFHNVLDEKFSLFEQFSNCTLQKLSVTLSGPLVFQESMALESQLDVNLIGYLVEKFSPSQFIFEETALANTHSDLIWKDYPWVEKISRYEEPLSGDHIERLIYYKKKFKNLHTIQITVYSLDFDCEEIFQQFGELVQLYDKIVLRLLAYEGCTVTSRFIEFIDKYRDNIELILSLCTAPTGFYKDKLLNRVLCINKLFIVGKNSEVYETSAENKKDLNLISNSLIIHSIFFYVSHLKDIELCSDHIKSLDIACQTCENFDISGLKKLCRLCISYSIFPNDRTIVETIPQTVTDLGLFSTIPPDDEAVSIPKYVQRFRCIFEQIRGFNFKSSPHVTMMLLKFEDITKIRYDDSRWMHIPDTVSSILLRGELNIEPEGLDDILGISIPETIKEIEVSIDIFKMRYGQIFVNKRRTYCDRDDNEDSKDGEYDEDCNWIYVKIGTTTMVNFVLPNSHDESISILLDHEIENNVTCHMENSGKRFKKYTDGKGNSYLMK</sequence>
<protein>
    <submittedName>
        <fullName evidence="1">Unnamed protein product</fullName>
    </submittedName>
</protein>
<gene>
    <name evidence="1" type="ORF">Amon01_000131700</name>
</gene>
<dbReference type="AlphaFoldDB" id="A0A9W6YU57"/>
<dbReference type="Proteomes" id="UP001165063">
    <property type="component" value="Unassembled WGS sequence"/>
</dbReference>
<keyword evidence="2" id="KW-1185">Reference proteome</keyword>
<proteinExistence type="predicted"/>
<reference evidence="1" key="1">
    <citation type="submission" date="2023-04" db="EMBL/GenBank/DDBJ databases">
        <title>Ambrosiozyma monospora NBRC 1965.</title>
        <authorList>
            <person name="Ichikawa N."/>
            <person name="Sato H."/>
            <person name="Tonouchi N."/>
        </authorList>
    </citation>
    <scope>NUCLEOTIDE SEQUENCE</scope>
    <source>
        <strain evidence="1">NBRC 1965</strain>
    </source>
</reference>
<evidence type="ECO:0000313" key="1">
    <source>
        <dbReference type="EMBL" id="GMG20552.1"/>
    </source>
</evidence>
<name>A0A9W6YU57_AMBMO</name>
<dbReference type="EMBL" id="BSXU01000398">
    <property type="protein sequence ID" value="GMG20552.1"/>
    <property type="molecule type" value="Genomic_DNA"/>
</dbReference>
<comment type="caution">
    <text evidence="1">The sequence shown here is derived from an EMBL/GenBank/DDBJ whole genome shotgun (WGS) entry which is preliminary data.</text>
</comment>
<organism evidence="1 2">
    <name type="scientific">Ambrosiozyma monospora</name>
    <name type="common">Yeast</name>
    <name type="synonym">Endomycopsis monosporus</name>
    <dbReference type="NCBI Taxonomy" id="43982"/>
    <lineage>
        <taxon>Eukaryota</taxon>
        <taxon>Fungi</taxon>
        <taxon>Dikarya</taxon>
        <taxon>Ascomycota</taxon>
        <taxon>Saccharomycotina</taxon>
        <taxon>Pichiomycetes</taxon>
        <taxon>Pichiales</taxon>
        <taxon>Pichiaceae</taxon>
        <taxon>Ambrosiozyma</taxon>
    </lineage>
</organism>